<protein>
    <recommendedName>
        <fullName evidence="6">Peptidyl-prolyl cis-trans isomerase</fullName>
        <ecNumber evidence="6">5.2.1.8</ecNumber>
    </recommendedName>
</protein>
<gene>
    <name evidence="10" type="primary">fklB</name>
    <name evidence="10" type="ORF">K239x_10220</name>
</gene>
<dbReference type="InterPro" id="IPR000774">
    <property type="entry name" value="PPIase_FKBP_N"/>
</dbReference>
<evidence type="ECO:0000256" key="7">
    <source>
        <dbReference type="SAM" id="Coils"/>
    </source>
</evidence>
<keyword evidence="8" id="KW-0732">Signal</keyword>
<dbReference type="PANTHER" id="PTHR43811:SF19">
    <property type="entry name" value="39 KDA FK506-BINDING NUCLEAR PROTEIN"/>
    <property type="match status" value="1"/>
</dbReference>
<dbReference type="InterPro" id="IPR036944">
    <property type="entry name" value="PPIase_FKBP_N_sf"/>
</dbReference>
<comment type="catalytic activity">
    <reaction evidence="1 5 6">
        <text>[protein]-peptidylproline (omega=180) = [protein]-peptidylproline (omega=0)</text>
        <dbReference type="Rhea" id="RHEA:16237"/>
        <dbReference type="Rhea" id="RHEA-COMP:10747"/>
        <dbReference type="Rhea" id="RHEA-COMP:10748"/>
        <dbReference type="ChEBI" id="CHEBI:83833"/>
        <dbReference type="ChEBI" id="CHEBI:83834"/>
        <dbReference type="EC" id="5.2.1.8"/>
    </reaction>
</comment>
<evidence type="ECO:0000259" key="9">
    <source>
        <dbReference type="PROSITE" id="PS50059"/>
    </source>
</evidence>
<dbReference type="GO" id="GO:0003755">
    <property type="term" value="F:peptidyl-prolyl cis-trans isomerase activity"/>
    <property type="evidence" value="ECO:0007669"/>
    <property type="project" value="UniProtKB-UniRule"/>
</dbReference>
<evidence type="ECO:0000256" key="1">
    <source>
        <dbReference type="ARBA" id="ARBA00000971"/>
    </source>
</evidence>
<evidence type="ECO:0000256" key="3">
    <source>
        <dbReference type="ARBA" id="ARBA00023110"/>
    </source>
</evidence>
<keyword evidence="7" id="KW-0175">Coiled coil</keyword>
<evidence type="ECO:0000256" key="8">
    <source>
        <dbReference type="SAM" id="SignalP"/>
    </source>
</evidence>
<name>A0A517NPN5_9BACT</name>
<evidence type="ECO:0000313" key="11">
    <source>
        <dbReference type="Proteomes" id="UP000319817"/>
    </source>
</evidence>
<dbReference type="RefSeq" id="WP_419189687.1">
    <property type="nucleotide sequence ID" value="NZ_CP036526.1"/>
</dbReference>
<evidence type="ECO:0000313" key="10">
    <source>
        <dbReference type="EMBL" id="QDT09079.1"/>
    </source>
</evidence>
<keyword evidence="4 5" id="KW-0413">Isomerase</keyword>
<evidence type="ECO:0000256" key="6">
    <source>
        <dbReference type="RuleBase" id="RU003915"/>
    </source>
</evidence>
<dbReference type="Gene3D" id="1.10.287.460">
    <property type="entry name" value="Peptidyl-prolyl cis-trans isomerase, FKBP-type, N-terminal domain"/>
    <property type="match status" value="1"/>
</dbReference>
<dbReference type="Gene3D" id="3.10.50.40">
    <property type="match status" value="1"/>
</dbReference>
<feature type="coiled-coil region" evidence="7">
    <location>
        <begin position="83"/>
        <end position="117"/>
    </location>
</feature>
<dbReference type="Pfam" id="PF00254">
    <property type="entry name" value="FKBP_C"/>
    <property type="match status" value="1"/>
</dbReference>
<dbReference type="EC" id="5.2.1.8" evidence="6"/>
<feature type="domain" description="PPIase FKBP-type" evidence="9">
    <location>
        <begin position="155"/>
        <end position="241"/>
    </location>
</feature>
<feature type="chain" id="PRO_5022199439" description="Peptidyl-prolyl cis-trans isomerase" evidence="8">
    <location>
        <begin position="25"/>
        <end position="241"/>
    </location>
</feature>
<dbReference type="EMBL" id="CP036526">
    <property type="protein sequence ID" value="QDT09079.1"/>
    <property type="molecule type" value="Genomic_DNA"/>
</dbReference>
<dbReference type="PROSITE" id="PS50059">
    <property type="entry name" value="FKBP_PPIASE"/>
    <property type="match status" value="1"/>
</dbReference>
<dbReference type="GO" id="GO:0006457">
    <property type="term" value="P:protein folding"/>
    <property type="evidence" value="ECO:0007669"/>
    <property type="project" value="InterPro"/>
</dbReference>
<dbReference type="Pfam" id="PF01346">
    <property type="entry name" value="FKBP_N"/>
    <property type="match status" value="1"/>
</dbReference>
<dbReference type="Proteomes" id="UP000319817">
    <property type="component" value="Chromosome"/>
</dbReference>
<evidence type="ECO:0000256" key="4">
    <source>
        <dbReference type="ARBA" id="ARBA00023235"/>
    </source>
</evidence>
<dbReference type="PANTHER" id="PTHR43811">
    <property type="entry name" value="FKBP-TYPE PEPTIDYL-PROLYL CIS-TRANS ISOMERASE FKPA"/>
    <property type="match status" value="1"/>
</dbReference>
<dbReference type="SUPFAM" id="SSF54534">
    <property type="entry name" value="FKBP-like"/>
    <property type="match status" value="1"/>
</dbReference>
<accession>A0A517NPN5</accession>
<comment type="similarity">
    <text evidence="2 6">Belongs to the FKBP-type PPIase family.</text>
</comment>
<organism evidence="10 11">
    <name type="scientific">Stieleria marina</name>
    <dbReference type="NCBI Taxonomy" id="1930275"/>
    <lineage>
        <taxon>Bacteria</taxon>
        <taxon>Pseudomonadati</taxon>
        <taxon>Planctomycetota</taxon>
        <taxon>Planctomycetia</taxon>
        <taxon>Pirellulales</taxon>
        <taxon>Pirellulaceae</taxon>
        <taxon>Stieleria</taxon>
    </lineage>
</organism>
<keyword evidence="3 5" id="KW-0697">Rotamase</keyword>
<feature type="signal peptide" evidence="8">
    <location>
        <begin position="1"/>
        <end position="24"/>
    </location>
</feature>
<evidence type="ECO:0000256" key="5">
    <source>
        <dbReference type="PROSITE-ProRule" id="PRU00277"/>
    </source>
</evidence>
<sequence length="241" mass="26050" precursor="true">MSLRTIGVALAVVSLTISAGQAMGQDKKANKAAASENPMGYFLGVSVGQQMAQQGFKNGDFDVSSLAAGVADGLEKLEPALSAEELKKVQEDIEKLLRKRQEEMMAEQKKAGALNKEKGELWLKQNAKKEGVKEIEGGVQYKVLKAGKGGSPSESDTVRVHYTGTLTNGKEFDSSVKRGEPAEFRVGQVIKGWQMALQKMKVGDKWMLYIPSDLAYGERGSRGAIGPNEVLVFEVELLGIN</sequence>
<dbReference type="InterPro" id="IPR046357">
    <property type="entry name" value="PPIase_dom_sf"/>
</dbReference>
<keyword evidence="11" id="KW-1185">Reference proteome</keyword>
<dbReference type="AlphaFoldDB" id="A0A517NPN5"/>
<proteinExistence type="inferred from homology"/>
<evidence type="ECO:0000256" key="2">
    <source>
        <dbReference type="ARBA" id="ARBA00006577"/>
    </source>
</evidence>
<dbReference type="FunFam" id="3.10.50.40:FF:000006">
    <property type="entry name" value="Peptidyl-prolyl cis-trans isomerase"/>
    <property type="match status" value="1"/>
</dbReference>
<dbReference type="InterPro" id="IPR001179">
    <property type="entry name" value="PPIase_FKBP_dom"/>
</dbReference>
<reference evidence="10 11" key="1">
    <citation type="submission" date="2019-02" db="EMBL/GenBank/DDBJ databases">
        <title>Deep-cultivation of Planctomycetes and their phenomic and genomic characterization uncovers novel biology.</title>
        <authorList>
            <person name="Wiegand S."/>
            <person name="Jogler M."/>
            <person name="Boedeker C."/>
            <person name="Pinto D."/>
            <person name="Vollmers J."/>
            <person name="Rivas-Marin E."/>
            <person name="Kohn T."/>
            <person name="Peeters S.H."/>
            <person name="Heuer A."/>
            <person name="Rast P."/>
            <person name="Oberbeckmann S."/>
            <person name="Bunk B."/>
            <person name="Jeske O."/>
            <person name="Meyerdierks A."/>
            <person name="Storesund J.E."/>
            <person name="Kallscheuer N."/>
            <person name="Luecker S."/>
            <person name="Lage O.M."/>
            <person name="Pohl T."/>
            <person name="Merkel B.J."/>
            <person name="Hornburger P."/>
            <person name="Mueller R.-W."/>
            <person name="Bruemmer F."/>
            <person name="Labrenz M."/>
            <person name="Spormann A.M."/>
            <person name="Op den Camp H."/>
            <person name="Overmann J."/>
            <person name="Amann R."/>
            <person name="Jetten M.S.M."/>
            <person name="Mascher T."/>
            <person name="Medema M.H."/>
            <person name="Devos D.P."/>
            <person name="Kaster A.-K."/>
            <person name="Ovreas L."/>
            <person name="Rohde M."/>
            <person name="Galperin M.Y."/>
            <person name="Jogler C."/>
        </authorList>
    </citation>
    <scope>NUCLEOTIDE SEQUENCE [LARGE SCALE GENOMIC DNA]</scope>
    <source>
        <strain evidence="10 11">K23_9</strain>
    </source>
</reference>